<evidence type="ECO:0000256" key="5">
    <source>
        <dbReference type="ARBA" id="ARBA00022833"/>
    </source>
</evidence>
<dbReference type="PROSITE" id="PS00028">
    <property type="entry name" value="ZINC_FINGER_C2H2_1"/>
    <property type="match status" value="6"/>
</dbReference>
<dbReference type="Gene3D" id="3.30.160.60">
    <property type="entry name" value="Classic Zinc Finger"/>
    <property type="match status" value="7"/>
</dbReference>
<feature type="domain" description="C2H2-type" evidence="11">
    <location>
        <begin position="90"/>
        <end position="120"/>
    </location>
</feature>
<dbReference type="Pfam" id="PF13894">
    <property type="entry name" value="zf-C2H2_4"/>
    <property type="match status" value="1"/>
</dbReference>
<evidence type="ECO:0000313" key="12">
    <source>
        <dbReference type="EMBL" id="EOA81536.1"/>
    </source>
</evidence>
<dbReference type="PANTHER" id="PTHR46179:SF13">
    <property type="entry name" value="C2H2-TYPE DOMAIN-CONTAINING PROTEIN"/>
    <property type="match status" value="1"/>
</dbReference>
<dbReference type="EMBL" id="KB908866">
    <property type="protein sequence ID" value="EOA81536.1"/>
    <property type="molecule type" value="Genomic_DNA"/>
</dbReference>
<reference evidence="12 13" key="1">
    <citation type="journal article" date="2012" name="PLoS Pathog.">
        <title>Diverse lifestyles and strategies of plant pathogenesis encoded in the genomes of eighteen Dothideomycetes fungi.</title>
        <authorList>
            <person name="Ohm R.A."/>
            <person name="Feau N."/>
            <person name="Henrissat B."/>
            <person name="Schoch C.L."/>
            <person name="Horwitz B.A."/>
            <person name="Barry K.W."/>
            <person name="Condon B.J."/>
            <person name="Copeland A.C."/>
            <person name="Dhillon B."/>
            <person name="Glaser F."/>
            <person name="Hesse C.N."/>
            <person name="Kosti I."/>
            <person name="LaButti K."/>
            <person name="Lindquist E.A."/>
            <person name="Lucas S."/>
            <person name="Salamov A.A."/>
            <person name="Bradshaw R.E."/>
            <person name="Ciuffetti L."/>
            <person name="Hamelin R.C."/>
            <person name="Kema G.H.J."/>
            <person name="Lawrence C."/>
            <person name="Scott J.A."/>
            <person name="Spatafora J.W."/>
            <person name="Turgeon B.G."/>
            <person name="de Wit P.J.G.M."/>
            <person name="Zhong S."/>
            <person name="Goodwin S.B."/>
            <person name="Grigoriev I.V."/>
        </authorList>
    </citation>
    <scope>NUCLEOTIDE SEQUENCE [LARGE SCALE GENOMIC DNA]</scope>
    <source>
        <strain evidence="13">28A</strain>
    </source>
</reference>
<dbReference type="SUPFAM" id="SSF57667">
    <property type="entry name" value="beta-beta-alpha zinc fingers"/>
    <property type="match status" value="3"/>
</dbReference>
<feature type="domain" description="C2H2-type" evidence="11">
    <location>
        <begin position="266"/>
        <end position="294"/>
    </location>
</feature>
<evidence type="ECO:0000256" key="10">
    <source>
        <dbReference type="SAM" id="MobiDB-lite"/>
    </source>
</evidence>
<evidence type="ECO:0000256" key="8">
    <source>
        <dbReference type="ARBA" id="ARBA00023242"/>
    </source>
</evidence>
<evidence type="ECO:0000256" key="9">
    <source>
        <dbReference type="PROSITE-ProRule" id="PRU00042"/>
    </source>
</evidence>
<evidence type="ECO:0000313" key="13">
    <source>
        <dbReference type="Proteomes" id="UP000016935"/>
    </source>
</evidence>
<keyword evidence="3" id="KW-0677">Repeat</keyword>
<dbReference type="GeneID" id="19401305"/>
<feature type="domain" description="C2H2-type" evidence="11">
    <location>
        <begin position="124"/>
        <end position="153"/>
    </location>
</feature>
<feature type="domain" description="C2H2-type" evidence="11">
    <location>
        <begin position="152"/>
        <end position="183"/>
    </location>
</feature>
<evidence type="ECO:0000256" key="7">
    <source>
        <dbReference type="ARBA" id="ARBA00023163"/>
    </source>
</evidence>
<keyword evidence="4 9" id="KW-0863">Zinc-finger</keyword>
<keyword evidence="5" id="KW-0862">Zinc</keyword>
<dbReference type="GO" id="GO:0008270">
    <property type="term" value="F:zinc ion binding"/>
    <property type="evidence" value="ECO:0007669"/>
    <property type="project" value="UniProtKB-KW"/>
</dbReference>
<organism evidence="12 13">
    <name type="scientific">Exserohilum turcicum (strain 28A)</name>
    <name type="common">Northern leaf blight fungus</name>
    <name type="synonym">Setosphaeria turcica</name>
    <dbReference type="NCBI Taxonomy" id="671987"/>
    <lineage>
        <taxon>Eukaryota</taxon>
        <taxon>Fungi</taxon>
        <taxon>Dikarya</taxon>
        <taxon>Ascomycota</taxon>
        <taxon>Pezizomycotina</taxon>
        <taxon>Dothideomycetes</taxon>
        <taxon>Pleosporomycetidae</taxon>
        <taxon>Pleosporales</taxon>
        <taxon>Pleosporineae</taxon>
        <taxon>Pleosporaceae</taxon>
        <taxon>Exserohilum</taxon>
    </lineage>
</organism>
<feature type="domain" description="C2H2-type" evidence="11">
    <location>
        <begin position="184"/>
        <end position="220"/>
    </location>
</feature>
<name>R0I7X3_EXST2</name>
<evidence type="ECO:0000256" key="2">
    <source>
        <dbReference type="ARBA" id="ARBA00022723"/>
    </source>
</evidence>
<dbReference type="InterPro" id="IPR036236">
    <property type="entry name" value="Znf_C2H2_sf"/>
</dbReference>
<dbReference type="AlphaFoldDB" id="R0I7X3"/>
<evidence type="ECO:0000256" key="1">
    <source>
        <dbReference type="ARBA" id="ARBA00004123"/>
    </source>
</evidence>
<evidence type="ECO:0000256" key="3">
    <source>
        <dbReference type="ARBA" id="ARBA00022737"/>
    </source>
</evidence>
<sequence>MAVKRKGADEANCALPKRSRTGAAAEVTENDYASDDSADWKVNFTDNGAPRAESEARRQWNYVCPVCSQRFNRPCRLETHMRSHNNERPFACTEPGCDKTFPRKDHLQRHLKNAHGDPAAERTFVCDWNGCGKSFTSNGRLQRHKDVHASKFYCTEYPPCNQAFRKAKSLEAHVKSEHLQVKPYICTHVDEETGHECTSAFQTENALRRHMLQAHTETREQGHFCMLCAPAGDDAEMHIDSAGPAPLPSFATKEELDAHTAECHPPMCTECGQKFKHASTLKAHVETLHGDPQAQPQYPCPRLDCDSIFNRKHNLTVHIQAVHDKHFKYSCTSDAVQNSKHADLKAWNGENACGALFKAKSSLDQHIRTHHLKLGTRKQLRKAAKSQKKAEASMLTMLTGVGYEEGREVPCLIKTCEYRFYLDRDLRRHMRAEHSTPDEEIEEMIQERDAISGGQFWIGGFDESMTMFDSATPSLPQTPGPYFTEGAMPMQPYSDPKGMDNGTGLFHQQFDPISLLNEEAEMDMQMGLGDLPAAMDAQEGLQWDMLAPVEQYNSDATRG</sequence>
<dbReference type="Proteomes" id="UP000016935">
    <property type="component" value="Unassembled WGS sequence"/>
</dbReference>
<dbReference type="PROSITE" id="PS50157">
    <property type="entry name" value="ZINC_FINGER_C2H2_2"/>
    <property type="match status" value="7"/>
</dbReference>
<evidence type="ECO:0000256" key="4">
    <source>
        <dbReference type="ARBA" id="ARBA00022771"/>
    </source>
</evidence>
<dbReference type="RefSeq" id="XP_008030971.1">
    <property type="nucleotide sequence ID" value="XM_008032780.1"/>
</dbReference>
<dbReference type="SMART" id="SM00355">
    <property type="entry name" value="ZnF_C2H2"/>
    <property type="match status" value="9"/>
</dbReference>
<dbReference type="OrthoDB" id="4748970at2759"/>
<feature type="region of interest" description="Disordered" evidence="10">
    <location>
        <begin position="1"/>
        <end position="30"/>
    </location>
</feature>
<proteinExistence type="predicted"/>
<dbReference type="GO" id="GO:0005634">
    <property type="term" value="C:nucleus"/>
    <property type="evidence" value="ECO:0007669"/>
    <property type="project" value="UniProtKB-SubCell"/>
</dbReference>
<protein>
    <recommendedName>
        <fullName evidence="11">C2H2-type domain-containing protein</fullName>
    </recommendedName>
</protein>
<keyword evidence="6" id="KW-0805">Transcription regulation</keyword>
<keyword evidence="13" id="KW-1185">Reference proteome</keyword>
<dbReference type="GO" id="GO:0006357">
    <property type="term" value="P:regulation of transcription by RNA polymerase II"/>
    <property type="evidence" value="ECO:0007669"/>
    <property type="project" value="TreeGrafter"/>
</dbReference>
<dbReference type="InterPro" id="IPR013087">
    <property type="entry name" value="Znf_C2H2_type"/>
</dbReference>
<evidence type="ECO:0000259" key="11">
    <source>
        <dbReference type="PROSITE" id="PS50157"/>
    </source>
</evidence>
<dbReference type="STRING" id="671987.R0I7X3"/>
<reference evidence="12 13" key="2">
    <citation type="journal article" date="2013" name="PLoS Genet.">
        <title>Comparative genome structure, secondary metabolite, and effector coding capacity across Cochliobolus pathogens.</title>
        <authorList>
            <person name="Condon B.J."/>
            <person name="Leng Y."/>
            <person name="Wu D."/>
            <person name="Bushley K.E."/>
            <person name="Ohm R.A."/>
            <person name="Otillar R."/>
            <person name="Martin J."/>
            <person name="Schackwitz W."/>
            <person name="Grimwood J."/>
            <person name="MohdZainudin N."/>
            <person name="Xue C."/>
            <person name="Wang R."/>
            <person name="Manning V.A."/>
            <person name="Dhillon B."/>
            <person name="Tu Z.J."/>
            <person name="Steffenson B.J."/>
            <person name="Salamov A."/>
            <person name="Sun H."/>
            <person name="Lowry S."/>
            <person name="LaButti K."/>
            <person name="Han J."/>
            <person name="Copeland A."/>
            <person name="Lindquist E."/>
            <person name="Barry K."/>
            <person name="Schmutz J."/>
            <person name="Baker S.E."/>
            <person name="Ciuffetti L.M."/>
            <person name="Grigoriev I.V."/>
            <person name="Zhong S."/>
            <person name="Turgeon B.G."/>
        </authorList>
    </citation>
    <scope>NUCLEOTIDE SEQUENCE [LARGE SCALE GENOMIC DNA]</scope>
    <source>
        <strain evidence="13">28A</strain>
    </source>
</reference>
<feature type="domain" description="C2H2-type" evidence="11">
    <location>
        <begin position="62"/>
        <end position="89"/>
    </location>
</feature>
<dbReference type="FunFam" id="3.30.160.60:FF:001102">
    <property type="entry name" value="Transcription factor IIIA"/>
    <property type="match status" value="1"/>
</dbReference>
<comment type="subcellular location">
    <subcellularLocation>
        <location evidence="1">Nucleus</location>
    </subcellularLocation>
</comment>
<accession>R0I7X3</accession>
<dbReference type="InterPro" id="IPR051061">
    <property type="entry name" value="Zinc_finger_trans_reg"/>
</dbReference>
<keyword evidence="8" id="KW-0539">Nucleus</keyword>
<feature type="domain" description="C2H2-type" evidence="11">
    <location>
        <begin position="298"/>
        <end position="323"/>
    </location>
</feature>
<dbReference type="eggNOG" id="KOG1721">
    <property type="taxonomic scope" value="Eukaryota"/>
</dbReference>
<keyword evidence="2" id="KW-0479">Metal-binding</keyword>
<keyword evidence="7" id="KW-0804">Transcription</keyword>
<dbReference type="PANTHER" id="PTHR46179">
    <property type="entry name" value="ZINC FINGER PROTEIN"/>
    <property type="match status" value="1"/>
</dbReference>
<dbReference type="HOGENOM" id="CLU_002678_91_1_1"/>
<evidence type="ECO:0000256" key="6">
    <source>
        <dbReference type="ARBA" id="ARBA00023015"/>
    </source>
</evidence>
<dbReference type="Pfam" id="PF00096">
    <property type="entry name" value="zf-C2H2"/>
    <property type="match status" value="4"/>
</dbReference>
<gene>
    <name evidence="12" type="ORF">SETTUDRAFT_174228</name>
</gene>